<evidence type="ECO:0000313" key="2">
    <source>
        <dbReference type="Proteomes" id="UP000618986"/>
    </source>
</evidence>
<accession>A0ABR6MCR8</accession>
<organism evidence="1 2">
    <name type="scientific">Micromonospora echinospora</name>
    <name type="common">Micromonospora purpurea</name>
    <dbReference type="NCBI Taxonomy" id="1877"/>
    <lineage>
        <taxon>Bacteria</taxon>
        <taxon>Bacillati</taxon>
        <taxon>Actinomycetota</taxon>
        <taxon>Actinomycetes</taxon>
        <taxon>Micromonosporales</taxon>
        <taxon>Micromonosporaceae</taxon>
        <taxon>Micromonospora</taxon>
    </lineage>
</organism>
<keyword evidence="2" id="KW-1185">Reference proteome</keyword>
<dbReference type="EMBL" id="JACHJC010000001">
    <property type="protein sequence ID" value="MBB5112879.1"/>
    <property type="molecule type" value="Genomic_DNA"/>
</dbReference>
<sequence length="201" mass="22002">MTFDDATGNQSPTVGAPRTPRALLLAFNHKPHEKVVALAERLLDEGARLDVVVLSDANWADLVGRPNVRLFTLGAAEKRHPLLRTERIVVTSGPRRVARGLSRLAGGGPASGLSRRQERLSRAFHKRVFMKAYSNVRPLVLSRLADKRLSELDLERDPVDLIVASDALSITLGWRLARRFPKVVATTSLDPPPLAQLTAAA</sequence>
<proteinExistence type="predicted"/>
<comment type="caution">
    <text evidence="1">The sequence shown here is derived from an EMBL/GenBank/DDBJ whole genome shotgun (WGS) entry which is preliminary data.</text>
</comment>
<dbReference type="Proteomes" id="UP000618986">
    <property type="component" value="Unassembled WGS sequence"/>
</dbReference>
<protein>
    <submittedName>
        <fullName evidence="1">Uncharacterized protein</fullName>
    </submittedName>
</protein>
<evidence type="ECO:0000313" key="1">
    <source>
        <dbReference type="EMBL" id="MBB5112879.1"/>
    </source>
</evidence>
<reference evidence="1 2" key="1">
    <citation type="submission" date="2020-08" db="EMBL/GenBank/DDBJ databases">
        <title>Sequencing the genomes of 1000 actinobacteria strains.</title>
        <authorList>
            <person name="Klenk H.-P."/>
        </authorList>
    </citation>
    <scope>NUCLEOTIDE SEQUENCE [LARGE SCALE GENOMIC DNA]</scope>
    <source>
        <strain evidence="1 2">DSM 43036</strain>
    </source>
</reference>
<dbReference type="RefSeq" id="WP_184684190.1">
    <property type="nucleotide sequence ID" value="NZ_JACHJC010000001.1"/>
</dbReference>
<name>A0ABR6MCR8_MICEC</name>
<gene>
    <name evidence="1" type="ORF">FHU28_002718</name>
</gene>
<dbReference type="GeneID" id="300293293"/>